<gene>
    <name evidence="1" type="ORF">DOO78_04425</name>
</gene>
<evidence type="ECO:0000313" key="2">
    <source>
        <dbReference type="Proteomes" id="UP000249065"/>
    </source>
</evidence>
<dbReference type="RefSeq" id="WP_111468507.1">
    <property type="nucleotide sequence ID" value="NZ_QLIX01000002.1"/>
</dbReference>
<evidence type="ECO:0000313" key="1">
    <source>
        <dbReference type="EMBL" id="RAI60321.1"/>
    </source>
</evidence>
<sequence length="498" mass="51667">MTAARDALTVWTPLPPERNGIADYAHGLLTGLARHYDCRAACADWLAEAPEGVAVLDPALAHRAAGPRALHQIGNNPGHGFVVRGMRRMPGVTTLHDPGLLHLYETMGEPDPVIGAGMQATLPGLAAVYGRHRREDGVQSRANHLLFDLAGEVLARSRAVVVHSRFARNRLRLAHGPAATAHVAVIPHVLPPSRMPARGAARARLGLDDDTFLVLTAGFATAAKRFDWLIAALDTAIARGAITRGATTRGARLRWIHAGAERAEEYGLGAAIAARPAVAAIARVTGYLGAAALDDHIAAADVLVNLRFPSSGESSGSLARAFAAGTCCIVSATAAYAELPRDAVLQLPLTGAPRLLGETLRALAEAPARAAEIGAGGRRHALAEMALPAVAARYRDVIEASLDRPVAGPAAPGPPPLLVLDAASSLRPPQVAAALAGRQGRCRLLLAAPDLPALARLTLDRPGLLASLLPVSAGLLATRVVLAPQPGLLLDLALGWAA</sequence>
<dbReference type="SUPFAM" id="SSF53756">
    <property type="entry name" value="UDP-Glycosyltransferase/glycogen phosphorylase"/>
    <property type="match status" value="1"/>
</dbReference>
<dbReference type="PANTHER" id="PTHR12526">
    <property type="entry name" value="GLYCOSYLTRANSFERASE"/>
    <property type="match status" value="1"/>
</dbReference>
<dbReference type="GO" id="GO:0016757">
    <property type="term" value="F:glycosyltransferase activity"/>
    <property type="evidence" value="ECO:0007669"/>
    <property type="project" value="TreeGrafter"/>
</dbReference>
<dbReference type="PANTHER" id="PTHR12526:SF636">
    <property type="entry name" value="BLL3647 PROTEIN"/>
    <property type="match status" value="1"/>
</dbReference>
<name>A0A327MAK2_9PROT</name>
<organism evidence="1 2">
    <name type="scientific">Roseicella frigidaeris</name>
    <dbReference type="NCBI Taxonomy" id="2230885"/>
    <lineage>
        <taxon>Bacteria</taxon>
        <taxon>Pseudomonadati</taxon>
        <taxon>Pseudomonadota</taxon>
        <taxon>Alphaproteobacteria</taxon>
        <taxon>Acetobacterales</taxon>
        <taxon>Roseomonadaceae</taxon>
        <taxon>Roseicella</taxon>
    </lineage>
</organism>
<keyword evidence="2" id="KW-1185">Reference proteome</keyword>
<reference evidence="2" key="1">
    <citation type="submission" date="2018-06" db="EMBL/GenBank/DDBJ databases">
        <authorList>
            <person name="Khan S.A."/>
        </authorList>
    </citation>
    <scope>NUCLEOTIDE SEQUENCE [LARGE SCALE GENOMIC DNA]</scope>
    <source>
        <strain evidence="2">DB-1506</strain>
    </source>
</reference>
<comment type="caution">
    <text evidence="1">The sequence shown here is derived from an EMBL/GenBank/DDBJ whole genome shotgun (WGS) entry which is preliminary data.</text>
</comment>
<evidence type="ECO:0008006" key="3">
    <source>
        <dbReference type="Google" id="ProtNLM"/>
    </source>
</evidence>
<dbReference type="Proteomes" id="UP000249065">
    <property type="component" value="Unassembled WGS sequence"/>
</dbReference>
<dbReference type="OrthoDB" id="9801609at2"/>
<dbReference type="AlphaFoldDB" id="A0A327MAK2"/>
<dbReference type="Gene3D" id="3.40.50.2000">
    <property type="entry name" value="Glycogen Phosphorylase B"/>
    <property type="match status" value="2"/>
</dbReference>
<protein>
    <recommendedName>
        <fullName evidence="3">Glycosyltransferase</fullName>
    </recommendedName>
</protein>
<accession>A0A327MAK2</accession>
<dbReference type="EMBL" id="QLIX01000002">
    <property type="protein sequence ID" value="RAI60321.1"/>
    <property type="molecule type" value="Genomic_DNA"/>
</dbReference>
<proteinExistence type="predicted"/>